<dbReference type="GO" id="GO:0015628">
    <property type="term" value="P:protein secretion by the type II secretion system"/>
    <property type="evidence" value="ECO:0007669"/>
    <property type="project" value="InterPro"/>
</dbReference>
<keyword evidence="8" id="KW-1185">Reference proteome</keyword>
<feature type="transmembrane region" description="Helical" evidence="6">
    <location>
        <begin position="21"/>
        <end position="40"/>
    </location>
</feature>
<name>A0A512PA71_9CELL</name>
<dbReference type="SUPFAM" id="SSF54523">
    <property type="entry name" value="Pili subunits"/>
    <property type="match status" value="1"/>
</dbReference>
<accession>A0A512PA71</accession>
<dbReference type="Gene3D" id="3.30.700.10">
    <property type="entry name" value="Glycoprotein, Type 4 Pilin"/>
    <property type="match status" value="1"/>
</dbReference>
<dbReference type="Pfam" id="PF07963">
    <property type="entry name" value="N_methyl"/>
    <property type="match status" value="1"/>
</dbReference>
<evidence type="ECO:0000256" key="3">
    <source>
        <dbReference type="ARBA" id="ARBA00022692"/>
    </source>
</evidence>
<keyword evidence="4 6" id="KW-1133">Transmembrane helix</keyword>
<dbReference type="Proteomes" id="UP000321798">
    <property type="component" value="Unassembled WGS sequence"/>
</dbReference>
<dbReference type="EMBL" id="BKAL01000002">
    <property type="protein sequence ID" value="GEP68111.1"/>
    <property type="molecule type" value="Genomic_DNA"/>
</dbReference>
<evidence type="ECO:0000256" key="4">
    <source>
        <dbReference type="ARBA" id="ARBA00022989"/>
    </source>
</evidence>
<dbReference type="NCBIfam" id="TIGR02532">
    <property type="entry name" value="IV_pilin_GFxxxE"/>
    <property type="match status" value="1"/>
</dbReference>
<dbReference type="AlphaFoldDB" id="A0A512PA71"/>
<dbReference type="PROSITE" id="PS00409">
    <property type="entry name" value="PROKAR_NTER_METHYL"/>
    <property type="match status" value="1"/>
</dbReference>
<evidence type="ECO:0000313" key="7">
    <source>
        <dbReference type="EMBL" id="GEP68111.1"/>
    </source>
</evidence>
<reference evidence="7 8" key="1">
    <citation type="submission" date="2019-07" db="EMBL/GenBank/DDBJ databases">
        <title>Whole genome shotgun sequence of Cellulomonas soli NBRC 109434.</title>
        <authorList>
            <person name="Hosoyama A."/>
            <person name="Uohara A."/>
            <person name="Ohji S."/>
            <person name="Ichikawa N."/>
        </authorList>
    </citation>
    <scope>NUCLEOTIDE SEQUENCE [LARGE SCALE GENOMIC DNA]</scope>
    <source>
        <strain evidence="7 8">NBRC 109434</strain>
    </source>
</reference>
<evidence type="ECO:0008006" key="9">
    <source>
        <dbReference type="Google" id="ProtNLM"/>
    </source>
</evidence>
<sequence>MIARIRKSMNEKDQGFTLIELLVVMIIIGILAAIAIPVFLNQRKKAQDTAAVADVSTLGKEIATYYVDATTNLIATDVAIASNRYTIKYGTATNDIGAVSNGIDSVTLKPGTDDIAEQTWCVQVAYSDGTHPAVSYSAKNGLNRTSGCP</sequence>
<gene>
    <name evidence="7" type="ORF">CSO01_08260</name>
</gene>
<dbReference type="RefSeq" id="WP_223203438.1">
    <property type="nucleotide sequence ID" value="NZ_BAABBJ010000015.1"/>
</dbReference>
<keyword evidence="2" id="KW-0488">Methylation</keyword>
<comment type="subcellular location">
    <subcellularLocation>
        <location evidence="1">Membrane</location>
        <topology evidence="1">Single-pass membrane protein</topology>
    </subcellularLocation>
</comment>
<evidence type="ECO:0000256" key="1">
    <source>
        <dbReference type="ARBA" id="ARBA00004167"/>
    </source>
</evidence>
<dbReference type="InterPro" id="IPR045584">
    <property type="entry name" value="Pilin-like"/>
</dbReference>
<dbReference type="GO" id="GO:0016020">
    <property type="term" value="C:membrane"/>
    <property type="evidence" value="ECO:0007669"/>
    <property type="project" value="UniProtKB-SubCell"/>
</dbReference>
<comment type="caution">
    <text evidence="7">The sequence shown here is derived from an EMBL/GenBank/DDBJ whole genome shotgun (WGS) entry which is preliminary data.</text>
</comment>
<evidence type="ECO:0000313" key="8">
    <source>
        <dbReference type="Proteomes" id="UP000321798"/>
    </source>
</evidence>
<keyword evidence="5 6" id="KW-0472">Membrane</keyword>
<dbReference type="InterPro" id="IPR000983">
    <property type="entry name" value="Bac_GSPG_pilin"/>
</dbReference>
<dbReference type="PANTHER" id="PTHR30093">
    <property type="entry name" value="GENERAL SECRETION PATHWAY PROTEIN G"/>
    <property type="match status" value="1"/>
</dbReference>
<dbReference type="PRINTS" id="PR00813">
    <property type="entry name" value="BCTERIALGSPG"/>
</dbReference>
<evidence type="ECO:0000256" key="2">
    <source>
        <dbReference type="ARBA" id="ARBA00022481"/>
    </source>
</evidence>
<proteinExistence type="predicted"/>
<dbReference type="PANTHER" id="PTHR30093:SF44">
    <property type="entry name" value="TYPE II SECRETION SYSTEM CORE PROTEIN G"/>
    <property type="match status" value="1"/>
</dbReference>
<protein>
    <recommendedName>
        <fullName evidence="9">Prepilin-type N-terminal cleavage/methylation domain-containing protein</fullName>
    </recommendedName>
</protein>
<keyword evidence="3 6" id="KW-0812">Transmembrane</keyword>
<organism evidence="7 8">
    <name type="scientific">Cellulomonas soli</name>
    <dbReference type="NCBI Taxonomy" id="931535"/>
    <lineage>
        <taxon>Bacteria</taxon>
        <taxon>Bacillati</taxon>
        <taxon>Actinomycetota</taxon>
        <taxon>Actinomycetes</taxon>
        <taxon>Micrococcales</taxon>
        <taxon>Cellulomonadaceae</taxon>
        <taxon>Cellulomonas</taxon>
    </lineage>
</organism>
<evidence type="ECO:0000256" key="6">
    <source>
        <dbReference type="SAM" id="Phobius"/>
    </source>
</evidence>
<dbReference type="InterPro" id="IPR012902">
    <property type="entry name" value="N_methyl_site"/>
</dbReference>
<dbReference type="GO" id="GO:0015627">
    <property type="term" value="C:type II protein secretion system complex"/>
    <property type="evidence" value="ECO:0007669"/>
    <property type="project" value="InterPro"/>
</dbReference>
<evidence type="ECO:0000256" key="5">
    <source>
        <dbReference type="ARBA" id="ARBA00023136"/>
    </source>
</evidence>